<dbReference type="PANTHER" id="PTHR45688">
    <property type="match status" value="1"/>
</dbReference>
<evidence type="ECO:0000256" key="3">
    <source>
        <dbReference type="ARBA" id="ARBA00008954"/>
    </source>
</evidence>
<evidence type="ECO:0000256" key="2">
    <source>
        <dbReference type="ARBA" id="ARBA00004173"/>
    </source>
</evidence>
<comment type="caution">
    <text evidence="6">The sequence shown here is derived from an EMBL/GenBank/DDBJ whole genome shotgun (WGS) entry which is preliminary data.</text>
</comment>
<dbReference type="GO" id="GO:0005739">
    <property type="term" value="C:mitochondrion"/>
    <property type="evidence" value="ECO:0007669"/>
    <property type="project" value="UniProtKB-SubCell"/>
</dbReference>
<comment type="cofactor">
    <cofactor evidence="1">
        <name>pyridoxal 5'-phosphate</name>
        <dbReference type="ChEBI" id="CHEBI:597326"/>
    </cofactor>
</comment>
<dbReference type="EMBL" id="LXQA010021914">
    <property type="protein sequence ID" value="MCH92109.1"/>
    <property type="molecule type" value="Genomic_DNA"/>
</dbReference>
<evidence type="ECO:0000313" key="6">
    <source>
        <dbReference type="EMBL" id="MCH92109.1"/>
    </source>
</evidence>
<name>A0A392MYX3_9FABA</name>
<evidence type="ECO:0000256" key="1">
    <source>
        <dbReference type="ARBA" id="ARBA00001933"/>
    </source>
</evidence>
<reference evidence="6 7" key="1">
    <citation type="journal article" date="2018" name="Front. Plant Sci.">
        <title>Red Clover (Trifolium pratense) and Zigzag Clover (T. medium) - A Picture of Genomic Similarities and Differences.</title>
        <authorList>
            <person name="Dluhosova J."/>
            <person name="Istvanek J."/>
            <person name="Nedelnik J."/>
            <person name="Repkova J."/>
        </authorList>
    </citation>
    <scope>NUCLEOTIDE SEQUENCE [LARGE SCALE GENOMIC DNA]</scope>
    <source>
        <strain evidence="7">cv. 10/8</strain>
        <tissue evidence="6">Leaf</tissue>
    </source>
</reference>
<feature type="non-terminal residue" evidence="6">
    <location>
        <position position="145"/>
    </location>
</feature>
<evidence type="ECO:0000256" key="4">
    <source>
        <dbReference type="ARBA" id="ARBA00022576"/>
    </source>
</evidence>
<dbReference type="InterPro" id="IPR015424">
    <property type="entry name" value="PyrdxlP-dep_Trfase"/>
</dbReference>
<dbReference type="Proteomes" id="UP000265520">
    <property type="component" value="Unassembled WGS sequence"/>
</dbReference>
<dbReference type="PANTHER" id="PTHR45688:SF3">
    <property type="entry name" value="ALANINE--GLYOXYLATE AMINOTRANSFERASE 2, MITOCHONDRIAL"/>
    <property type="match status" value="1"/>
</dbReference>
<keyword evidence="4 6" id="KW-0032">Aminotransferase</keyword>
<evidence type="ECO:0000256" key="5">
    <source>
        <dbReference type="ARBA" id="ARBA00022679"/>
    </source>
</evidence>
<dbReference type="InterPro" id="IPR015421">
    <property type="entry name" value="PyrdxlP-dep_Trfase_major"/>
</dbReference>
<comment type="subcellular location">
    <subcellularLocation>
        <location evidence="2">Mitochondrion</location>
    </subcellularLocation>
</comment>
<accession>A0A392MYX3</accession>
<dbReference type="GO" id="GO:0008453">
    <property type="term" value="F:alanine-glyoxylate transaminase activity"/>
    <property type="evidence" value="ECO:0007669"/>
    <property type="project" value="TreeGrafter"/>
</dbReference>
<protein>
    <submittedName>
        <fullName evidence="6">Alanine-glyoxylate aminotransferase-like protein</fullName>
    </submittedName>
</protein>
<dbReference type="GO" id="GO:0009436">
    <property type="term" value="P:glyoxylate catabolic process"/>
    <property type="evidence" value="ECO:0007669"/>
    <property type="project" value="TreeGrafter"/>
</dbReference>
<sequence length="145" mass="16326">MAAALQSLLKRATKLNTSDLLTSCRAFCSKQIITPPQLPPFDYQPRPYNGPTLEEILADQKSFLGPSIYHKRPGKMQYLYDETGKRYLDAFAEPDSDSCGHCHPEVLKAIFEQKELLTGLFPYHLRHIIGNFAEALASKMPGNLK</sequence>
<keyword evidence="5 6" id="KW-0808">Transferase</keyword>
<dbReference type="AlphaFoldDB" id="A0A392MYX3"/>
<dbReference type="SUPFAM" id="SSF53383">
    <property type="entry name" value="PLP-dependent transferases"/>
    <property type="match status" value="1"/>
</dbReference>
<comment type="similarity">
    <text evidence="3">Belongs to the class-III pyridoxal-phosphate-dependent aminotransferase family.</text>
</comment>
<organism evidence="6 7">
    <name type="scientific">Trifolium medium</name>
    <dbReference type="NCBI Taxonomy" id="97028"/>
    <lineage>
        <taxon>Eukaryota</taxon>
        <taxon>Viridiplantae</taxon>
        <taxon>Streptophyta</taxon>
        <taxon>Embryophyta</taxon>
        <taxon>Tracheophyta</taxon>
        <taxon>Spermatophyta</taxon>
        <taxon>Magnoliopsida</taxon>
        <taxon>eudicotyledons</taxon>
        <taxon>Gunneridae</taxon>
        <taxon>Pentapetalae</taxon>
        <taxon>rosids</taxon>
        <taxon>fabids</taxon>
        <taxon>Fabales</taxon>
        <taxon>Fabaceae</taxon>
        <taxon>Papilionoideae</taxon>
        <taxon>50 kb inversion clade</taxon>
        <taxon>NPAAA clade</taxon>
        <taxon>Hologalegina</taxon>
        <taxon>IRL clade</taxon>
        <taxon>Trifolieae</taxon>
        <taxon>Trifolium</taxon>
    </lineage>
</organism>
<dbReference type="Gene3D" id="3.90.1150.10">
    <property type="entry name" value="Aspartate Aminotransferase, domain 1"/>
    <property type="match status" value="1"/>
</dbReference>
<dbReference type="Gene3D" id="3.40.640.10">
    <property type="entry name" value="Type I PLP-dependent aspartate aminotransferase-like (Major domain)"/>
    <property type="match status" value="1"/>
</dbReference>
<dbReference type="GO" id="GO:0019481">
    <property type="term" value="P:L-alanine catabolic process, by transamination"/>
    <property type="evidence" value="ECO:0007669"/>
    <property type="project" value="TreeGrafter"/>
</dbReference>
<dbReference type="InterPro" id="IPR015422">
    <property type="entry name" value="PyrdxlP-dep_Trfase_small"/>
</dbReference>
<keyword evidence="7" id="KW-1185">Reference proteome</keyword>
<proteinExistence type="inferred from homology"/>
<evidence type="ECO:0000313" key="7">
    <source>
        <dbReference type="Proteomes" id="UP000265520"/>
    </source>
</evidence>